<organism evidence="11 12">
    <name type="scientific">Drosophila mauritiana</name>
    <name type="common">Fruit fly</name>
    <dbReference type="NCBI Taxonomy" id="7226"/>
    <lineage>
        <taxon>Eukaryota</taxon>
        <taxon>Metazoa</taxon>
        <taxon>Ecdysozoa</taxon>
        <taxon>Arthropoda</taxon>
        <taxon>Hexapoda</taxon>
        <taxon>Insecta</taxon>
        <taxon>Pterygota</taxon>
        <taxon>Neoptera</taxon>
        <taxon>Endopterygota</taxon>
        <taxon>Diptera</taxon>
        <taxon>Brachycera</taxon>
        <taxon>Muscomorpha</taxon>
        <taxon>Ephydroidea</taxon>
        <taxon>Drosophilidae</taxon>
        <taxon>Drosophila</taxon>
        <taxon>Sophophora</taxon>
    </lineage>
</organism>
<dbReference type="InterPro" id="IPR029136">
    <property type="entry name" value="MDM1"/>
</dbReference>
<dbReference type="GO" id="GO:0005634">
    <property type="term" value="C:nucleus"/>
    <property type="evidence" value="ECO:0007669"/>
    <property type="project" value="UniProtKB-SubCell"/>
</dbReference>
<dbReference type="AlphaFoldDB" id="A0A6P8K1J7"/>
<evidence type="ECO:0000256" key="5">
    <source>
        <dbReference type="ARBA" id="ARBA00022490"/>
    </source>
</evidence>
<feature type="compositionally biased region" description="Basic and acidic residues" evidence="10">
    <location>
        <begin position="247"/>
        <end position="265"/>
    </location>
</feature>
<dbReference type="PANTHER" id="PTHR32078">
    <property type="entry name" value="NUCLEAR PROTEIN MDM1"/>
    <property type="match status" value="1"/>
</dbReference>
<proteinExistence type="inferred from homology"/>
<feature type="compositionally biased region" description="Basic and acidic residues" evidence="10">
    <location>
        <begin position="558"/>
        <end position="572"/>
    </location>
</feature>
<accession>A0A6P8K1J7</accession>
<feature type="region of interest" description="Disordered" evidence="10">
    <location>
        <begin position="89"/>
        <end position="123"/>
    </location>
</feature>
<feature type="region of interest" description="Disordered" evidence="10">
    <location>
        <begin position="454"/>
        <end position="684"/>
    </location>
</feature>
<evidence type="ECO:0000256" key="7">
    <source>
        <dbReference type="ARBA" id="ARBA00023212"/>
    </source>
</evidence>
<evidence type="ECO:0000256" key="1">
    <source>
        <dbReference type="ARBA" id="ARBA00004114"/>
    </source>
</evidence>
<evidence type="ECO:0000256" key="8">
    <source>
        <dbReference type="ARBA" id="ARBA00023242"/>
    </source>
</evidence>
<feature type="compositionally biased region" description="Pro residues" evidence="10">
    <location>
        <begin position="656"/>
        <end position="665"/>
    </location>
</feature>
<evidence type="ECO:0000256" key="10">
    <source>
        <dbReference type="SAM" id="MobiDB-lite"/>
    </source>
</evidence>
<dbReference type="PANTHER" id="PTHR32078:SF1">
    <property type="entry name" value="NUCLEAR PROTEIN MDM1"/>
    <property type="match status" value="1"/>
</dbReference>
<evidence type="ECO:0000256" key="4">
    <source>
        <dbReference type="ARBA" id="ARBA00013508"/>
    </source>
</evidence>
<dbReference type="Pfam" id="PF15501">
    <property type="entry name" value="MDM1"/>
    <property type="match status" value="1"/>
</dbReference>
<comment type="similarity">
    <text evidence="3">Belongs to the MDM1 family.</text>
</comment>
<feature type="compositionally biased region" description="Basic and acidic residues" evidence="10">
    <location>
        <begin position="472"/>
        <end position="487"/>
    </location>
</feature>
<keyword evidence="8" id="KW-0539">Nucleus</keyword>
<evidence type="ECO:0000256" key="2">
    <source>
        <dbReference type="ARBA" id="ARBA00004123"/>
    </source>
</evidence>
<evidence type="ECO:0000313" key="11">
    <source>
        <dbReference type="Proteomes" id="UP000515162"/>
    </source>
</evidence>
<dbReference type="Proteomes" id="UP000515162">
    <property type="component" value="Chromosome 3R"/>
</dbReference>
<dbReference type="GO" id="GO:0005874">
    <property type="term" value="C:microtubule"/>
    <property type="evidence" value="ECO:0007669"/>
    <property type="project" value="UniProtKB-KW"/>
</dbReference>
<keyword evidence="7" id="KW-0206">Cytoskeleton</keyword>
<feature type="compositionally biased region" description="Basic and acidic residues" evidence="10">
    <location>
        <begin position="89"/>
        <end position="103"/>
    </location>
</feature>
<feature type="compositionally biased region" description="Low complexity" evidence="10">
    <location>
        <begin position="200"/>
        <end position="216"/>
    </location>
</feature>
<feature type="region of interest" description="Disordered" evidence="10">
    <location>
        <begin position="189"/>
        <end position="265"/>
    </location>
</feature>
<dbReference type="GO" id="GO:0046600">
    <property type="term" value="P:negative regulation of centriole replication"/>
    <property type="evidence" value="ECO:0007669"/>
    <property type="project" value="InterPro"/>
</dbReference>
<evidence type="ECO:0000313" key="12">
    <source>
        <dbReference type="RefSeq" id="XP_033162523.1"/>
    </source>
</evidence>
<comment type="subcellular location">
    <subcellularLocation>
        <location evidence="1">Cytoplasm</location>
        <location evidence="1">Cytoskeleton</location>
        <location evidence="1">Microtubule organizing center</location>
        <location evidence="1">Centrosome</location>
        <location evidence="1">Centriole</location>
    </subcellularLocation>
    <subcellularLocation>
        <location evidence="2">Nucleus</location>
    </subcellularLocation>
</comment>
<protein>
    <recommendedName>
        <fullName evidence="4">Nuclear protein MDM1</fullName>
    </recommendedName>
</protein>
<evidence type="ECO:0000256" key="6">
    <source>
        <dbReference type="ARBA" id="ARBA00022701"/>
    </source>
</evidence>
<keyword evidence="11" id="KW-1185">Reference proteome</keyword>
<dbReference type="GO" id="GO:0008017">
    <property type="term" value="F:microtubule binding"/>
    <property type="evidence" value="ECO:0007669"/>
    <property type="project" value="InterPro"/>
</dbReference>
<dbReference type="GeneID" id="117142567"/>
<feature type="region of interest" description="Disordered" evidence="10">
    <location>
        <begin position="401"/>
        <end position="432"/>
    </location>
</feature>
<evidence type="ECO:0000256" key="9">
    <source>
        <dbReference type="ARBA" id="ARBA00045771"/>
    </source>
</evidence>
<reference evidence="12" key="1">
    <citation type="submission" date="2025-08" db="UniProtKB">
        <authorList>
            <consortium name="RefSeq"/>
        </authorList>
    </citation>
    <scope>IDENTIFICATION</scope>
    <source>
        <strain evidence="12">Mau12</strain>
        <tissue evidence="12">Whole Body</tissue>
    </source>
</reference>
<keyword evidence="5" id="KW-0963">Cytoplasm</keyword>
<comment type="function">
    <text evidence="9">Microtubule-binding protein that negatively regulates centriole duplication. Binds to and stabilizes microtubules.</text>
</comment>
<dbReference type="RefSeq" id="XP_033162523.1">
    <property type="nucleotide sequence ID" value="XM_033306632.1"/>
</dbReference>
<feature type="region of interest" description="Disordered" evidence="10">
    <location>
        <begin position="41"/>
        <end position="65"/>
    </location>
</feature>
<evidence type="ECO:0000256" key="3">
    <source>
        <dbReference type="ARBA" id="ARBA00010494"/>
    </source>
</evidence>
<feature type="compositionally biased region" description="Basic and acidic residues" evidence="10">
    <location>
        <begin position="403"/>
        <end position="414"/>
    </location>
</feature>
<gene>
    <name evidence="12" type="primary">LOC117142567</name>
</gene>
<keyword evidence="6" id="KW-0493">Microtubule</keyword>
<dbReference type="GO" id="GO:0005814">
    <property type="term" value="C:centriole"/>
    <property type="evidence" value="ECO:0007669"/>
    <property type="project" value="UniProtKB-SubCell"/>
</dbReference>
<name>A0A6P8K1J7_DROMA</name>
<sequence>MIGSFWNLCRACPSMPVDKLHSEYRSTYRWHEFTGNSRPEVVRRAPAPNPSQFVGATNEPPLPRRKKCPELAYKSHEFIIGSEYTDGRRDASAHRLARSEERGGTPSRRSKSEGPPVVPNGRAYPIATEIDGTTRKQAGESNGLLKKTINKLSTEYRLQFVWPTVRRIKGGGEATSRAAAGDYPRKSISLGALRSGGQGHSHTQNQNQSQSQGLTQAQNGHTHHTMMGGGAGLPTVHKKRTTNQKEATLHELEPLVSDTDDRKTHEKQVTIVERKITSRPFSQAIDQERLNHFITKKENFGFADAAVAAAALKDEVDNRQQAGESGQVVVMNGSAPPHSKPNLDLWFKEMVELRKKAGEYKCRGWGIEIDPELYKKQKDLWDQVSKRSSLSALSLASSVHRPITKEEKEQENNKKSTPLQKAQKPRVPGQAFLIDNKDEISALPARFSNIRHHLERTTGPDVEEGALLPSPTREKLMPAITKRESESQRGSPKKTALSRHGSPQKGSPQKGSPKKVLKTRSQSAGPGVAENESPKRQIRSASQAPSSRKKTPTTGSGSERKARPYEGEDGRETAISISSCSPQPPVPEVPEEPLVKSPPEPTRVKSPEQIIMRSPDPVNWTVPLDTGKTFTVTQNVKDGENYSRPQSEIKASTPVEKPPPPPQSAPPQLTEQAKMDGKPLSTLQ</sequence>
<feature type="compositionally biased region" description="Polar residues" evidence="10">
    <location>
        <begin position="539"/>
        <end position="557"/>
    </location>
</feature>